<reference evidence="1 2" key="1">
    <citation type="submission" date="2018-11" db="EMBL/GenBank/DDBJ databases">
        <title>Genomes From Bacteria Associated with the Canine Oral Cavity: a Test Case for Automated Genome-Based Taxonomic Assignment.</title>
        <authorList>
            <person name="Coil D.A."/>
            <person name="Jospin G."/>
            <person name="Darling A.E."/>
            <person name="Wallis C."/>
            <person name="Davis I.J."/>
            <person name="Harris S."/>
            <person name="Eisen J.A."/>
            <person name="Holcombe L.J."/>
            <person name="O'Flynn C."/>
        </authorList>
    </citation>
    <scope>NUCLEOTIDE SEQUENCE [LARGE SCALE GENOMIC DNA]</scope>
    <source>
        <strain evidence="1 2">OH887_COT-365</strain>
    </source>
</reference>
<evidence type="ECO:0000313" key="2">
    <source>
        <dbReference type="Proteomes" id="UP000280819"/>
    </source>
</evidence>
<dbReference type="OrthoDB" id="9429377at2"/>
<dbReference type="EMBL" id="RQZG01000030">
    <property type="protein sequence ID" value="RRD03089.1"/>
    <property type="molecule type" value="Genomic_DNA"/>
</dbReference>
<dbReference type="Proteomes" id="UP000280819">
    <property type="component" value="Unassembled WGS sequence"/>
</dbReference>
<dbReference type="AlphaFoldDB" id="A0A3P1T140"/>
<organism evidence="1 2">
    <name type="scientific">Arachnia propionica</name>
    <dbReference type="NCBI Taxonomy" id="1750"/>
    <lineage>
        <taxon>Bacteria</taxon>
        <taxon>Bacillati</taxon>
        <taxon>Actinomycetota</taxon>
        <taxon>Actinomycetes</taxon>
        <taxon>Propionibacteriales</taxon>
        <taxon>Propionibacteriaceae</taxon>
        <taxon>Arachnia</taxon>
    </lineage>
</organism>
<name>A0A3P1T140_9ACTN</name>
<gene>
    <name evidence="1" type="ORF">EII34_15495</name>
</gene>
<protein>
    <submittedName>
        <fullName evidence="1">Uncharacterized protein</fullName>
    </submittedName>
</protein>
<evidence type="ECO:0000313" key="1">
    <source>
        <dbReference type="EMBL" id="RRD03089.1"/>
    </source>
</evidence>
<sequence>MIQDLHPDAGVLRGVVALTVNGASSAVSFTLDDETGSSPAASEAERLVAQWNGFLGRVDLDALLRRIAVEVNECCWSQSDFEPTPQDHDDLVADMWLAEVRAHQHDLALWLRSRSALPDMQIVATVGQDGEVEDLEIIEL</sequence>
<proteinExistence type="predicted"/>
<dbReference type="RefSeq" id="WP_124846071.1">
    <property type="nucleotide sequence ID" value="NZ_RQZG01000030.1"/>
</dbReference>
<comment type="caution">
    <text evidence="1">The sequence shown here is derived from an EMBL/GenBank/DDBJ whole genome shotgun (WGS) entry which is preliminary data.</text>
</comment>
<accession>A0A3P1T140</accession>